<dbReference type="InterPro" id="IPR058240">
    <property type="entry name" value="rSAM_sf"/>
</dbReference>
<dbReference type="AlphaFoldDB" id="E6MQN1"/>
<comment type="cofactor">
    <cofactor evidence="15 17">
        <name>[4Fe-4S] cluster</name>
        <dbReference type="ChEBI" id="CHEBI:49883"/>
    </cofactor>
    <text evidence="15 17">Binds 1 [4Fe-4S] cluster. The cluster is coordinated with 3 cysteines and an exchangeable S-adenosyl-L-methionine.</text>
</comment>
<dbReference type="PROSITE" id="PS51918">
    <property type="entry name" value="RADICAL_SAM"/>
    <property type="match status" value="1"/>
</dbReference>
<evidence type="ECO:0000256" key="8">
    <source>
        <dbReference type="ARBA" id="ARBA00022723"/>
    </source>
</evidence>
<feature type="binding site" evidence="16">
    <location>
        <begin position="69"/>
        <end position="71"/>
    </location>
    <ligand>
        <name>S-adenosyl-L-methionine</name>
        <dbReference type="ChEBI" id="CHEBI:59789"/>
        <label>2</label>
    </ligand>
</feature>
<evidence type="ECO:0000256" key="1">
    <source>
        <dbReference type="ARBA" id="ARBA00004496"/>
    </source>
</evidence>
<dbReference type="Gene3D" id="1.10.10.920">
    <property type="match status" value="1"/>
</dbReference>
<feature type="domain" description="Radical SAM core" evidence="18">
    <location>
        <begin position="46"/>
        <end position="281"/>
    </location>
</feature>
<feature type="binding site" evidence="16">
    <location>
        <position position="186"/>
    </location>
    <ligand>
        <name>S-adenosyl-L-methionine</name>
        <dbReference type="ChEBI" id="CHEBI:59789"/>
        <label>2</label>
    </ligand>
</feature>
<dbReference type="SUPFAM" id="SSF102114">
    <property type="entry name" value="Radical SAM enzymes"/>
    <property type="match status" value="1"/>
</dbReference>
<evidence type="ECO:0000256" key="9">
    <source>
        <dbReference type="ARBA" id="ARBA00023002"/>
    </source>
</evidence>
<gene>
    <name evidence="19" type="primary">hemN</name>
    <name evidence="19" type="ORF">HMPREF9420_1799</name>
</gene>
<comment type="similarity">
    <text evidence="3 15">Belongs to the anaerobic coproporphyrinogen-III oxidase family.</text>
</comment>
<evidence type="ECO:0000256" key="5">
    <source>
        <dbReference type="ARBA" id="ARBA00022485"/>
    </source>
</evidence>
<keyword evidence="10 15" id="KW-0408">Iron</keyword>
<dbReference type="GO" id="GO:0004109">
    <property type="term" value="F:coproporphyrinogen oxidase activity"/>
    <property type="evidence" value="ECO:0007669"/>
    <property type="project" value="InterPro"/>
</dbReference>
<keyword evidence="7 15" id="KW-0949">S-adenosyl-L-methionine</keyword>
<feature type="binding site" evidence="17">
    <location>
        <position position="67"/>
    </location>
    <ligand>
        <name>[4Fe-4S] cluster</name>
        <dbReference type="ChEBI" id="CHEBI:49883"/>
        <note>4Fe-4S-S-AdoMet</note>
    </ligand>
</feature>
<feature type="binding site" evidence="16">
    <location>
        <position position="331"/>
    </location>
    <ligand>
        <name>S-adenosyl-L-methionine</name>
        <dbReference type="ChEBI" id="CHEBI:59789"/>
        <label>1</label>
    </ligand>
</feature>
<evidence type="ECO:0000256" key="10">
    <source>
        <dbReference type="ARBA" id="ARBA00023004"/>
    </source>
</evidence>
<dbReference type="PANTHER" id="PTHR13932">
    <property type="entry name" value="COPROPORPHYRINIGEN III OXIDASE"/>
    <property type="match status" value="1"/>
</dbReference>
<dbReference type="InterPro" id="IPR006638">
    <property type="entry name" value="Elp3/MiaA/NifB-like_rSAM"/>
</dbReference>
<evidence type="ECO:0000256" key="17">
    <source>
        <dbReference type="PIRSR" id="PIRSR000167-2"/>
    </source>
</evidence>
<proteinExistence type="inferred from homology"/>
<evidence type="ECO:0000259" key="18">
    <source>
        <dbReference type="PROSITE" id="PS51918"/>
    </source>
</evidence>
<sequence>MNNQKTMSETLFKKYNVPVPRYTSYPTANSFGPFDETDYLKAVETSNDATADNISFYIHMPFCRHLCHYCGCNSVAMAKPDRITEYFETLHKEIDLLLPHLRKDRRISQIHYGGGSPSSMPLHFIRSINEHLLSAFETIDRPEIAIECHPGYLKEEDWNYLLDSGFNRFSLGIQDFNDEVLRCVNRQPALLPVETIMKILREGGAKVNFDFIYGLPKQSVSAFVSTIKKAISLRPDRLVTFSYAHLPSLFKRQMILEKAGLPSQNEKLKMFEEASKTLQVAGYVPIGMDHFVLPDDDLSVALQHHSLHRNFQGYCPRRITAQVYAFGVSGISQLDEAYAQNTKDISEYVSRVNAGQMPIHRGYALVEWQRITREVIECIMCNNSINWRDMATRLQCSVETIKQAIHYDEQQLTTLQDDGLIVFDDESLHVLPEGMPFVRNVAAAFDPMMRDNHKQFSTPV</sequence>
<keyword evidence="20" id="KW-1185">Reference proteome</keyword>
<dbReference type="GO" id="GO:0051539">
    <property type="term" value="F:4 iron, 4 sulfur cluster binding"/>
    <property type="evidence" value="ECO:0007669"/>
    <property type="project" value="UniProtKB-KW"/>
</dbReference>
<name>E6MQN1_9BACT</name>
<evidence type="ECO:0000256" key="3">
    <source>
        <dbReference type="ARBA" id="ARBA00005493"/>
    </source>
</evidence>
<dbReference type="InterPro" id="IPR034505">
    <property type="entry name" value="Coproporphyrinogen-III_oxidase"/>
</dbReference>
<dbReference type="Gene3D" id="3.80.30.20">
    <property type="entry name" value="tm_1862 like domain"/>
    <property type="match status" value="1"/>
</dbReference>
<protein>
    <recommendedName>
        <fullName evidence="15">Coproporphyrinogen-III oxidase</fullName>
        <ecNumber evidence="15">1.3.98.3</ecNumber>
    </recommendedName>
</protein>
<dbReference type="PANTHER" id="PTHR13932:SF6">
    <property type="entry name" value="OXYGEN-INDEPENDENT COPROPORPHYRINOGEN III OXIDASE"/>
    <property type="match status" value="1"/>
</dbReference>
<keyword evidence="12 15" id="KW-0627">Porphyrin biosynthesis</keyword>
<evidence type="ECO:0000256" key="7">
    <source>
        <dbReference type="ARBA" id="ARBA00022691"/>
    </source>
</evidence>
<feature type="binding site" evidence="16">
    <location>
        <position position="114"/>
    </location>
    <ligand>
        <name>S-adenosyl-L-methionine</name>
        <dbReference type="ChEBI" id="CHEBI:59789"/>
        <label>1</label>
    </ligand>
</feature>
<evidence type="ECO:0000256" key="6">
    <source>
        <dbReference type="ARBA" id="ARBA00022490"/>
    </source>
</evidence>
<dbReference type="NCBIfam" id="TIGR00538">
    <property type="entry name" value="hemN"/>
    <property type="match status" value="1"/>
</dbReference>
<dbReference type="CDD" id="cd01335">
    <property type="entry name" value="Radical_SAM"/>
    <property type="match status" value="1"/>
</dbReference>
<dbReference type="InterPro" id="IPR007197">
    <property type="entry name" value="rSAM"/>
</dbReference>
<feature type="binding site" evidence="16">
    <location>
        <position position="244"/>
    </location>
    <ligand>
        <name>S-adenosyl-L-methionine</name>
        <dbReference type="ChEBI" id="CHEBI:59789"/>
        <label>2</label>
    </ligand>
</feature>
<dbReference type="Pfam" id="PF04055">
    <property type="entry name" value="Radical_SAM"/>
    <property type="match status" value="1"/>
</dbReference>
<feature type="binding site" evidence="16">
    <location>
        <position position="174"/>
    </location>
    <ligand>
        <name>S-adenosyl-L-methionine</name>
        <dbReference type="ChEBI" id="CHEBI:59789"/>
        <label>2</label>
    </ligand>
</feature>
<keyword evidence="5 15" id="KW-0004">4Fe-4S</keyword>
<comment type="caution">
    <text evidence="19">The sequence shown here is derived from an EMBL/GenBank/DDBJ whole genome shotgun (WGS) entry which is preliminary data.</text>
</comment>
<evidence type="ECO:0000256" key="16">
    <source>
        <dbReference type="PIRSR" id="PIRSR000167-1"/>
    </source>
</evidence>
<evidence type="ECO:0000256" key="15">
    <source>
        <dbReference type="PIRNR" id="PIRNR000167"/>
    </source>
</evidence>
<comment type="subunit">
    <text evidence="4">Monomer.</text>
</comment>
<evidence type="ECO:0000256" key="12">
    <source>
        <dbReference type="ARBA" id="ARBA00023244"/>
    </source>
</evidence>
<comment type="pathway">
    <text evidence="2 15">Porphyrin-containing compound metabolism; protoporphyrin-IX biosynthesis; protoporphyrinogen-IX from coproporphyrinogen-III (AdoMet route): step 1/1.</text>
</comment>
<evidence type="ECO:0000313" key="19">
    <source>
        <dbReference type="EMBL" id="EFV04067.1"/>
    </source>
</evidence>
<dbReference type="EC" id="1.3.98.3" evidence="15"/>
<dbReference type="SMART" id="SM00729">
    <property type="entry name" value="Elp3"/>
    <property type="match status" value="1"/>
</dbReference>
<dbReference type="GO" id="GO:0005737">
    <property type="term" value="C:cytoplasm"/>
    <property type="evidence" value="ECO:0007669"/>
    <property type="project" value="UniProtKB-SubCell"/>
</dbReference>
<dbReference type="SFLD" id="SFLDG01065">
    <property type="entry name" value="anaerobic_coproporphyrinogen-I"/>
    <property type="match status" value="1"/>
</dbReference>
<keyword evidence="11 15" id="KW-0411">Iron-sulfur</keyword>
<keyword evidence="8 15" id="KW-0479">Metal-binding</keyword>
<comment type="subcellular location">
    <subcellularLocation>
        <location evidence="1 15">Cytoplasm</location>
    </subcellularLocation>
</comment>
<evidence type="ECO:0000256" key="2">
    <source>
        <dbReference type="ARBA" id="ARBA00004785"/>
    </source>
</evidence>
<comment type="catalytic activity">
    <reaction evidence="14 15">
        <text>coproporphyrinogen III + 2 S-adenosyl-L-methionine = protoporphyrinogen IX + 2 5'-deoxyadenosine + 2 L-methionine + 2 CO2</text>
        <dbReference type="Rhea" id="RHEA:15425"/>
        <dbReference type="ChEBI" id="CHEBI:16526"/>
        <dbReference type="ChEBI" id="CHEBI:17319"/>
        <dbReference type="ChEBI" id="CHEBI:57307"/>
        <dbReference type="ChEBI" id="CHEBI:57309"/>
        <dbReference type="ChEBI" id="CHEBI:57844"/>
        <dbReference type="ChEBI" id="CHEBI:59789"/>
        <dbReference type="EC" id="1.3.98.3"/>
    </reaction>
</comment>
<feature type="binding site" evidence="17">
    <location>
        <position position="70"/>
    </location>
    <ligand>
        <name>[4Fe-4S] cluster</name>
        <dbReference type="ChEBI" id="CHEBI:49883"/>
        <note>4Fe-4S-S-AdoMet</note>
    </ligand>
</feature>
<dbReference type="GO" id="GO:0006782">
    <property type="term" value="P:protoporphyrinogen IX biosynthetic process"/>
    <property type="evidence" value="ECO:0007669"/>
    <property type="project" value="UniProtKB-UniPathway"/>
</dbReference>
<feature type="binding site" evidence="16">
    <location>
        <position position="210"/>
    </location>
    <ligand>
        <name>S-adenosyl-L-methionine</name>
        <dbReference type="ChEBI" id="CHEBI:59789"/>
        <label>2</label>
    </ligand>
</feature>
<dbReference type="EMBL" id="AEQO01000147">
    <property type="protein sequence ID" value="EFV04067.1"/>
    <property type="molecule type" value="Genomic_DNA"/>
</dbReference>
<dbReference type="SFLD" id="SFLDS00029">
    <property type="entry name" value="Radical_SAM"/>
    <property type="match status" value="1"/>
</dbReference>
<feature type="binding site" evidence="16">
    <location>
        <position position="147"/>
    </location>
    <ligand>
        <name>S-adenosyl-L-methionine</name>
        <dbReference type="ChEBI" id="CHEBI:59789"/>
        <label>1</label>
    </ligand>
</feature>
<dbReference type="eggNOG" id="COG0635">
    <property type="taxonomic scope" value="Bacteria"/>
</dbReference>
<dbReference type="InterPro" id="IPR004558">
    <property type="entry name" value="Coprogen_oxidase_HemN"/>
</dbReference>
<evidence type="ECO:0000256" key="11">
    <source>
        <dbReference type="ARBA" id="ARBA00023014"/>
    </source>
</evidence>
<keyword evidence="6 15" id="KW-0963">Cytoplasm</keyword>
<evidence type="ECO:0000313" key="20">
    <source>
        <dbReference type="Proteomes" id="UP000003874"/>
    </source>
</evidence>
<dbReference type="Pfam" id="PF06969">
    <property type="entry name" value="HemN_C"/>
    <property type="match status" value="1"/>
</dbReference>
<dbReference type="Proteomes" id="UP000003874">
    <property type="component" value="Unassembled WGS sequence"/>
</dbReference>
<dbReference type="HOGENOM" id="CLU_027579_3_0_10"/>
<dbReference type="PIRSF" id="PIRSF000167">
    <property type="entry name" value="HemN"/>
    <property type="match status" value="1"/>
</dbReference>
<dbReference type="STRING" id="888832.HMPREF9420_1799"/>
<dbReference type="InterPro" id="IPR023404">
    <property type="entry name" value="rSAM_horseshoe"/>
</dbReference>
<evidence type="ECO:0000256" key="14">
    <source>
        <dbReference type="ARBA" id="ARBA00048321"/>
    </source>
</evidence>
<evidence type="ECO:0000256" key="4">
    <source>
        <dbReference type="ARBA" id="ARBA00011245"/>
    </source>
</evidence>
<organism evidence="19 20">
    <name type="scientific">Segatella salivae DSM 15606</name>
    <dbReference type="NCBI Taxonomy" id="888832"/>
    <lineage>
        <taxon>Bacteria</taxon>
        <taxon>Pseudomonadati</taxon>
        <taxon>Bacteroidota</taxon>
        <taxon>Bacteroidia</taxon>
        <taxon>Bacteroidales</taxon>
        <taxon>Prevotellaceae</taxon>
        <taxon>Segatella</taxon>
    </lineage>
</organism>
<feature type="binding site" evidence="17">
    <location>
        <position position="63"/>
    </location>
    <ligand>
        <name>[4Fe-4S] cluster</name>
        <dbReference type="ChEBI" id="CHEBI:49883"/>
        <note>4Fe-4S-S-AdoMet</note>
    </ligand>
</feature>
<dbReference type="InterPro" id="IPR010723">
    <property type="entry name" value="HemN_C"/>
</dbReference>
<comment type="function">
    <text evidence="13">Involved in the heme biosynthesis. Catalyzes the anaerobic oxidative decarboxylation of propionate groups of rings A and B of coproporphyrinogen III to yield the vinyl groups in protoporphyrinogen IX.</text>
</comment>
<keyword evidence="9 15" id="KW-0560">Oxidoreductase</keyword>
<evidence type="ECO:0000256" key="13">
    <source>
        <dbReference type="ARBA" id="ARBA00024295"/>
    </source>
</evidence>
<feature type="binding site" evidence="16">
    <location>
        <position position="57"/>
    </location>
    <ligand>
        <name>S-adenosyl-L-methionine</name>
        <dbReference type="ChEBI" id="CHEBI:59789"/>
        <label>1</label>
    </ligand>
</feature>
<dbReference type="GO" id="GO:0046872">
    <property type="term" value="F:metal ion binding"/>
    <property type="evidence" value="ECO:0007669"/>
    <property type="project" value="UniProtKB-KW"/>
</dbReference>
<dbReference type="UniPathway" id="UPA00251">
    <property type="reaction ID" value="UER00323"/>
</dbReference>
<reference evidence="19 20" key="1">
    <citation type="submission" date="2010-12" db="EMBL/GenBank/DDBJ databases">
        <authorList>
            <person name="Muzny D."/>
            <person name="Qin X."/>
            <person name="Deng J."/>
            <person name="Jiang H."/>
            <person name="Liu Y."/>
            <person name="Qu J."/>
            <person name="Song X.-Z."/>
            <person name="Zhang L."/>
            <person name="Thornton R."/>
            <person name="Coyle M."/>
            <person name="Francisco L."/>
            <person name="Jackson L."/>
            <person name="Javaid M."/>
            <person name="Korchina V."/>
            <person name="Kovar C."/>
            <person name="Mata R."/>
            <person name="Mathew T."/>
            <person name="Ngo R."/>
            <person name="Nguyen L."/>
            <person name="Nguyen N."/>
            <person name="Okwuonu G."/>
            <person name="Ongeri F."/>
            <person name="Pham C."/>
            <person name="Simmons D."/>
            <person name="Wilczek-Boney K."/>
            <person name="Hale W."/>
            <person name="Jakkamsetti A."/>
            <person name="Pham P."/>
            <person name="Ruth R."/>
            <person name="San Lucas F."/>
            <person name="Warren J."/>
            <person name="Zhang J."/>
            <person name="Zhao Z."/>
            <person name="Zhou C."/>
            <person name="Zhu D."/>
            <person name="Lee S."/>
            <person name="Bess C."/>
            <person name="Blankenburg K."/>
            <person name="Forbes L."/>
            <person name="Fu Q."/>
            <person name="Gubbala S."/>
            <person name="Hirani K."/>
            <person name="Jayaseelan J.C."/>
            <person name="Lara F."/>
            <person name="Munidasa M."/>
            <person name="Palculict T."/>
            <person name="Patil S."/>
            <person name="Pu L.-L."/>
            <person name="Saada N."/>
            <person name="Tang L."/>
            <person name="Weissenberger G."/>
            <person name="Zhu Y."/>
            <person name="Hemphill L."/>
            <person name="Shang Y."/>
            <person name="Youmans B."/>
            <person name="Ayvaz T."/>
            <person name="Ross M."/>
            <person name="Santibanez J."/>
            <person name="Aqrawi P."/>
            <person name="Gross S."/>
            <person name="Joshi V."/>
            <person name="Fowler G."/>
            <person name="Nazareth L."/>
            <person name="Reid J."/>
            <person name="Worley K."/>
            <person name="Petrosino J."/>
            <person name="Highlander S."/>
            <person name="Gibbs R."/>
        </authorList>
    </citation>
    <scope>NUCLEOTIDE SEQUENCE [LARGE SCALE GENOMIC DNA]</scope>
    <source>
        <strain evidence="19 20">DSM 15606</strain>
    </source>
</reference>
<dbReference type="GO" id="GO:0051989">
    <property type="term" value="F:coproporphyrinogen dehydrogenase activity"/>
    <property type="evidence" value="ECO:0007669"/>
    <property type="project" value="UniProtKB-EC"/>
</dbReference>
<accession>E6MQN1</accession>